<protein>
    <submittedName>
        <fullName evidence="3">Cysteine/Histidine-rich C1 domain family protein</fullName>
    </submittedName>
</protein>
<organism evidence="3 4">
    <name type="scientific">Striga hermonthica</name>
    <name type="common">Purple witchweed</name>
    <name type="synonym">Buchnera hermonthica</name>
    <dbReference type="NCBI Taxonomy" id="68872"/>
    <lineage>
        <taxon>Eukaryota</taxon>
        <taxon>Viridiplantae</taxon>
        <taxon>Streptophyta</taxon>
        <taxon>Embryophyta</taxon>
        <taxon>Tracheophyta</taxon>
        <taxon>Spermatophyta</taxon>
        <taxon>Magnoliopsida</taxon>
        <taxon>eudicotyledons</taxon>
        <taxon>Gunneridae</taxon>
        <taxon>Pentapetalae</taxon>
        <taxon>asterids</taxon>
        <taxon>lamiids</taxon>
        <taxon>Lamiales</taxon>
        <taxon>Orobanchaceae</taxon>
        <taxon>Buchnereae</taxon>
        <taxon>Striga</taxon>
    </lineage>
</organism>
<evidence type="ECO:0000313" key="4">
    <source>
        <dbReference type="Proteomes" id="UP001153555"/>
    </source>
</evidence>
<dbReference type="Pfam" id="PF03107">
    <property type="entry name" value="C1_2"/>
    <property type="match status" value="1"/>
</dbReference>
<dbReference type="Proteomes" id="UP001153555">
    <property type="component" value="Unassembled WGS sequence"/>
</dbReference>
<accession>A0A9N7MKY1</accession>
<keyword evidence="4" id="KW-1185">Reference proteome</keyword>
<dbReference type="InterPro" id="IPR046349">
    <property type="entry name" value="C1-like_sf"/>
</dbReference>
<proteinExistence type="predicted"/>
<dbReference type="SUPFAM" id="SSF57889">
    <property type="entry name" value="Cysteine-rich domain"/>
    <property type="match status" value="2"/>
</dbReference>
<dbReference type="InterPro" id="IPR004146">
    <property type="entry name" value="DC1"/>
</dbReference>
<keyword evidence="1" id="KW-0677">Repeat</keyword>
<sequence>MKASQKNPQVNHFSHRHPLELSHLHHEEKKAAVCSGCQHHISGRAYFCTKPECPFLLHDLCFDLPRRLRHRSHPDHPLILCHSAPYAGGEFACNACGESGQAFTYHCGTCGFDLHVECASLPEFEIRRDHAHPLVLVWDLPVKGRDDCQCYVCCDVLERGRWVYSCLACGCGAHLECAATD</sequence>
<dbReference type="PANTHER" id="PTHR46288:SF27">
    <property type="entry name" value="CYSTEINE_HISTIDINE-RICH C1 DOMAIN FAMILY PROTEIN"/>
    <property type="match status" value="1"/>
</dbReference>
<evidence type="ECO:0000313" key="3">
    <source>
        <dbReference type="EMBL" id="CAA0808882.1"/>
    </source>
</evidence>
<dbReference type="PANTHER" id="PTHR46288">
    <property type="entry name" value="PHORBOL-ESTER/DAG-TYPE DOMAIN-CONTAINING PROTEIN"/>
    <property type="match status" value="1"/>
</dbReference>
<name>A0A9N7MKY1_STRHE</name>
<comment type="caution">
    <text evidence="3">The sequence shown here is derived from an EMBL/GenBank/DDBJ whole genome shotgun (WGS) entry which is preliminary data.</text>
</comment>
<reference evidence="3" key="1">
    <citation type="submission" date="2019-12" db="EMBL/GenBank/DDBJ databases">
        <authorList>
            <person name="Scholes J."/>
        </authorList>
    </citation>
    <scope>NUCLEOTIDE SEQUENCE</scope>
</reference>
<dbReference type="OrthoDB" id="1884766at2759"/>
<gene>
    <name evidence="3" type="ORF">SHERM_11105</name>
</gene>
<dbReference type="EMBL" id="CACSLK010003174">
    <property type="protein sequence ID" value="CAA0808882.1"/>
    <property type="molecule type" value="Genomic_DNA"/>
</dbReference>
<evidence type="ECO:0000259" key="2">
    <source>
        <dbReference type="Pfam" id="PF03107"/>
    </source>
</evidence>
<evidence type="ECO:0000256" key="1">
    <source>
        <dbReference type="ARBA" id="ARBA00022737"/>
    </source>
</evidence>
<dbReference type="AlphaFoldDB" id="A0A9N7MKY1"/>
<feature type="domain" description="DC1" evidence="2">
    <location>
        <begin position="72"/>
        <end position="119"/>
    </location>
</feature>